<keyword evidence="4" id="KW-0378">Hydrolase</keyword>
<dbReference type="InterPro" id="IPR001547">
    <property type="entry name" value="Glyco_hydro_5"/>
</dbReference>
<accession>A0A0M0J956</accession>
<evidence type="ECO:0000256" key="3">
    <source>
        <dbReference type="ARBA" id="ARBA00012706"/>
    </source>
</evidence>
<feature type="domain" description="Glycoside hydrolase family 5" evidence="6">
    <location>
        <begin position="10"/>
        <end position="293"/>
    </location>
</feature>
<evidence type="ECO:0000256" key="5">
    <source>
        <dbReference type="ARBA" id="ARBA00023295"/>
    </source>
</evidence>
<organism evidence="7 8">
    <name type="scientific">Chrysochromulina tobinii</name>
    <dbReference type="NCBI Taxonomy" id="1460289"/>
    <lineage>
        <taxon>Eukaryota</taxon>
        <taxon>Haptista</taxon>
        <taxon>Haptophyta</taxon>
        <taxon>Prymnesiophyceae</taxon>
        <taxon>Prymnesiales</taxon>
        <taxon>Chrysochromulinaceae</taxon>
        <taxon>Chrysochromulina</taxon>
    </lineage>
</organism>
<dbReference type="GO" id="GO:0005975">
    <property type="term" value="P:carbohydrate metabolic process"/>
    <property type="evidence" value="ECO:0007669"/>
    <property type="project" value="InterPro"/>
</dbReference>
<dbReference type="InterPro" id="IPR045053">
    <property type="entry name" value="MAN-like"/>
</dbReference>
<dbReference type="AlphaFoldDB" id="A0A0M0J956"/>
<dbReference type="SUPFAM" id="SSF51445">
    <property type="entry name" value="(Trans)glycosidases"/>
    <property type="match status" value="1"/>
</dbReference>
<dbReference type="OrthoDB" id="406631at2759"/>
<dbReference type="Pfam" id="PF26410">
    <property type="entry name" value="GH5_mannosidase"/>
    <property type="match status" value="1"/>
</dbReference>
<comment type="catalytic activity">
    <reaction evidence="1">
        <text>Random hydrolysis of (1-&gt;4)-beta-D-mannosidic linkages in mannans, galactomannans and glucomannans.</text>
        <dbReference type="EC" id="3.2.1.78"/>
    </reaction>
</comment>
<gene>
    <name evidence="7" type="ORF">Ctob_010809</name>
</gene>
<protein>
    <recommendedName>
        <fullName evidence="3">mannan endo-1,4-beta-mannosidase</fullName>
        <ecNumber evidence="3">3.2.1.78</ecNumber>
    </recommendedName>
</protein>
<evidence type="ECO:0000313" key="7">
    <source>
        <dbReference type="EMBL" id="KOO23119.1"/>
    </source>
</evidence>
<name>A0A0M0J956_9EUKA</name>
<dbReference type="Proteomes" id="UP000037460">
    <property type="component" value="Unassembled WGS sequence"/>
</dbReference>
<comment type="similarity">
    <text evidence="2">Belongs to the glycosyl hydrolase 5 (cellulase A) family.</text>
</comment>
<proteinExistence type="inferred from homology"/>
<dbReference type="PROSITE" id="PS00659">
    <property type="entry name" value="GLYCOSYL_HYDROL_F5"/>
    <property type="match status" value="1"/>
</dbReference>
<dbReference type="EC" id="3.2.1.78" evidence="3"/>
<dbReference type="InterPro" id="IPR017853">
    <property type="entry name" value="GH"/>
</dbReference>
<keyword evidence="5" id="KW-0326">Glycosidase</keyword>
<dbReference type="EMBL" id="JWZX01003218">
    <property type="protein sequence ID" value="KOO23119.1"/>
    <property type="molecule type" value="Genomic_DNA"/>
</dbReference>
<dbReference type="PANTHER" id="PTHR31451">
    <property type="match status" value="1"/>
</dbReference>
<dbReference type="InterPro" id="IPR018087">
    <property type="entry name" value="Glyco_hydro_5_CS"/>
</dbReference>
<keyword evidence="8" id="KW-1185">Reference proteome</keyword>
<dbReference type="Gene3D" id="3.20.20.80">
    <property type="entry name" value="Glycosidases"/>
    <property type="match status" value="1"/>
</dbReference>
<dbReference type="GO" id="GO:0016985">
    <property type="term" value="F:mannan endo-1,4-beta-mannosidase activity"/>
    <property type="evidence" value="ECO:0007669"/>
    <property type="project" value="UniProtKB-EC"/>
</dbReference>
<evidence type="ECO:0000256" key="1">
    <source>
        <dbReference type="ARBA" id="ARBA00001678"/>
    </source>
</evidence>
<evidence type="ECO:0000256" key="2">
    <source>
        <dbReference type="ARBA" id="ARBA00005641"/>
    </source>
</evidence>
<reference evidence="8" key="1">
    <citation type="journal article" date="2015" name="PLoS Genet.">
        <title>Genome Sequence and Transcriptome Analyses of Chrysochromulina tobin: Metabolic Tools for Enhanced Algal Fitness in the Prominent Order Prymnesiales (Haptophyceae).</title>
        <authorList>
            <person name="Hovde B.T."/>
            <person name="Deodato C.R."/>
            <person name="Hunsperger H.M."/>
            <person name="Ryken S.A."/>
            <person name="Yost W."/>
            <person name="Jha R.K."/>
            <person name="Patterson J."/>
            <person name="Monnat R.J. Jr."/>
            <person name="Barlow S.B."/>
            <person name="Starkenburg S.R."/>
            <person name="Cattolico R.A."/>
        </authorList>
    </citation>
    <scope>NUCLEOTIDE SEQUENCE</scope>
    <source>
        <strain evidence="8">CCMP291</strain>
    </source>
</reference>
<evidence type="ECO:0000256" key="4">
    <source>
        <dbReference type="ARBA" id="ARBA00022801"/>
    </source>
</evidence>
<evidence type="ECO:0000259" key="6">
    <source>
        <dbReference type="Pfam" id="PF26410"/>
    </source>
</evidence>
<evidence type="ECO:0000313" key="8">
    <source>
        <dbReference type="Proteomes" id="UP000037460"/>
    </source>
</evidence>
<comment type="caution">
    <text evidence="7">The sequence shown here is derived from an EMBL/GenBank/DDBJ whole genome shotgun (WGS) entry which is preliminary data.</text>
</comment>
<sequence>MWQAAWVAAASPARLQRELDVLRAHGITVLRITALSEGAADAPLQASPALQPSPGVFDPKLAEGLDLVLHELRARNMRAVLVLNNQWTWSGGMAMYLVWARGGSWRDIPYPSSHLTQYWDPVPEQSRPHATNADWDRYQKWASAFYSTPAAVALADAAVRWMLQRRNTYSGMAYAEDPTILGWELCNEPRAVSDESGRLAARLALIQWVRSTAALVKRHAPRQLVMVGSEGTTPFGEYINVDFEAIHKVDDVDAVTIHIWPENWGWGDASSGARLASAVAHSLEYLDDQRRMALLG</sequence>
<dbReference type="PANTHER" id="PTHR31451:SF40">
    <property type="entry name" value="GLYCOSIDE HYDROLASE FAMILY 5 DOMAIN-CONTAINING PROTEIN"/>
    <property type="match status" value="1"/>
</dbReference>